<proteinExistence type="predicted"/>
<feature type="domain" description="Mutator-like transposase" evidence="1">
    <location>
        <begin position="4"/>
        <end position="115"/>
    </location>
</feature>
<dbReference type="InParanoid" id="K1PB40"/>
<gene>
    <name evidence="2" type="ORF">CGI_10011602</name>
</gene>
<dbReference type="EMBL" id="JH816457">
    <property type="protein sequence ID" value="EKC18633.1"/>
    <property type="molecule type" value="Genomic_DNA"/>
</dbReference>
<organism evidence="2">
    <name type="scientific">Magallana gigas</name>
    <name type="common">Pacific oyster</name>
    <name type="synonym">Crassostrea gigas</name>
    <dbReference type="NCBI Taxonomy" id="29159"/>
    <lineage>
        <taxon>Eukaryota</taxon>
        <taxon>Metazoa</taxon>
        <taxon>Spiralia</taxon>
        <taxon>Lophotrochozoa</taxon>
        <taxon>Mollusca</taxon>
        <taxon>Bivalvia</taxon>
        <taxon>Autobranchia</taxon>
        <taxon>Pteriomorphia</taxon>
        <taxon>Ostreida</taxon>
        <taxon>Ostreoidea</taxon>
        <taxon>Ostreidae</taxon>
        <taxon>Magallana</taxon>
    </lineage>
</organism>
<name>K1PB40_MAGGI</name>
<dbReference type="Pfam" id="PF20700">
    <property type="entry name" value="Mutator"/>
    <property type="match status" value="1"/>
</dbReference>
<dbReference type="HOGENOM" id="CLU_1994824_0_0_1"/>
<evidence type="ECO:0000313" key="2">
    <source>
        <dbReference type="EMBL" id="EKC18633.1"/>
    </source>
</evidence>
<protein>
    <recommendedName>
        <fullName evidence="1">Mutator-like transposase domain-containing protein</fullName>
    </recommendedName>
</protein>
<reference evidence="2" key="1">
    <citation type="journal article" date="2012" name="Nature">
        <title>The oyster genome reveals stress adaptation and complexity of shell formation.</title>
        <authorList>
            <person name="Zhang G."/>
            <person name="Fang X."/>
            <person name="Guo X."/>
            <person name="Li L."/>
            <person name="Luo R."/>
            <person name="Xu F."/>
            <person name="Yang P."/>
            <person name="Zhang L."/>
            <person name="Wang X."/>
            <person name="Qi H."/>
            <person name="Xiong Z."/>
            <person name="Que H."/>
            <person name="Xie Y."/>
            <person name="Holland P.W."/>
            <person name="Paps J."/>
            <person name="Zhu Y."/>
            <person name="Wu F."/>
            <person name="Chen Y."/>
            <person name="Wang J."/>
            <person name="Peng C."/>
            <person name="Meng J."/>
            <person name="Yang L."/>
            <person name="Liu J."/>
            <person name="Wen B."/>
            <person name="Zhang N."/>
            <person name="Huang Z."/>
            <person name="Zhu Q."/>
            <person name="Feng Y."/>
            <person name="Mount A."/>
            <person name="Hedgecock D."/>
            <person name="Xu Z."/>
            <person name="Liu Y."/>
            <person name="Domazet-Loso T."/>
            <person name="Du Y."/>
            <person name="Sun X."/>
            <person name="Zhang S."/>
            <person name="Liu B."/>
            <person name="Cheng P."/>
            <person name="Jiang X."/>
            <person name="Li J."/>
            <person name="Fan D."/>
            <person name="Wang W."/>
            <person name="Fu W."/>
            <person name="Wang T."/>
            <person name="Wang B."/>
            <person name="Zhang J."/>
            <person name="Peng Z."/>
            <person name="Li Y."/>
            <person name="Li N."/>
            <person name="Wang J."/>
            <person name="Chen M."/>
            <person name="He Y."/>
            <person name="Tan F."/>
            <person name="Song X."/>
            <person name="Zheng Q."/>
            <person name="Huang R."/>
            <person name="Yang H."/>
            <person name="Du X."/>
            <person name="Chen L."/>
            <person name="Yang M."/>
            <person name="Gaffney P.M."/>
            <person name="Wang S."/>
            <person name="Luo L."/>
            <person name="She Z."/>
            <person name="Ming Y."/>
            <person name="Huang W."/>
            <person name="Zhang S."/>
            <person name="Huang B."/>
            <person name="Zhang Y."/>
            <person name="Qu T."/>
            <person name="Ni P."/>
            <person name="Miao G."/>
            <person name="Wang J."/>
            <person name="Wang Q."/>
            <person name="Steinberg C.E."/>
            <person name="Wang H."/>
            <person name="Li N."/>
            <person name="Qian L."/>
            <person name="Zhang G."/>
            <person name="Li Y."/>
            <person name="Yang H."/>
            <person name="Liu X."/>
            <person name="Wang J."/>
            <person name="Yin Y."/>
            <person name="Wang J."/>
        </authorList>
    </citation>
    <scope>NUCLEOTIDE SEQUENCE [LARGE SCALE GENOMIC DNA]</scope>
    <source>
        <strain evidence="2">05x7-T-G4-1.051#20</strain>
    </source>
</reference>
<sequence length="125" mass="14697">MARDLEKTGIPINIIHGDNDSTTKFRLQADFPYVEKRDDTNHTKRSITSKLYKLRQKYKVLRQPNVISYIGRCIMYAIKESQEKDPEKLRMSLDLIVQHLYGDHSKCAKESATWCSYLKNPSKFR</sequence>
<dbReference type="InterPro" id="IPR049012">
    <property type="entry name" value="Mutator_transp_dom"/>
</dbReference>
<accession>K1PB40</accession>
<dbReference type="AlphaFoldDB" id="K1PB40"/>
<evidence type="ECO:0000259" key="1">
    <source>
        <dbReference type="Pfam" id="PF20700"/>
    </source>
</evidence>